<reference evidence="1" key="1">
    <citation type="submission" date="2023-11" db="EMBL/GenBank/DDBJ databases">
        <authorList>
            <person name="Poullet M."/>
        </authorList>
    </citation>
    <scope>NUCLEOTIDE SEQUENCE</scope>
    <source>
        <strain evidence="1">E1834</strain>
    </source>
</reference>
<sequence length="280" mass="31438">MDFTNNELDFRPIASTSSESKTRFSHLYSVQLKQHQCPIVYTNEYNISFFGIERLHPFDSKKWGRVFQFLVGGSILAAKLALQYGWAVNIGGGFHHACSDTGGGFCVYADITLAIKILFEDGLIKKAMIIDLDAHQGNGHENDFINDNRVYIMDFYNEQIYPKDGPAKKSISRAIPLRIGTSDEYYLSRLERELNEAFSEFTPHLVVYVAGTDSLSGDPLGLLRISSKGIIRRDELVFKATKQREIPIVMLTSGGYLQQTARVIADSIINLNSLGLIELK</sequence>
<proteinExistence type="predicted"/>
<gene>
    <name evidence="1" type="ORF">MENTE1834_LOCUS19590</name>
</gene>
<dbReference type="EMBL" id="CAVMJV010000023">
    <property type="protein sequence ID" value="CAK5072951.1"/>
    <property type="molecule type" value="Genomic_DNA"/>
</dbReference>
<accession>A0ACB0Z1V1</accession>
<comment type="caution">
    <text evidence="1">The sequence shown here is derived from an EMBL/GenBank/DDBJ whole genome shotgun (WGS) entry which is preliminary data.</text>
</comment>
<name>A0ACB0Z1V1_MELEN</name>
<dbReference type="Proteomes" id="UP001497535">
    <property type="component" value="Unassembled WGS sequence"/>
</dbReference>
<keyword evidence="2" id="KW-1185">Reference proteome</keyword>
<organism evidence="1 2">
    <name type="scientific">Meloidogyne enterolobii</name>
    <name type="common">Root-knot nematode worm</name>
    <name type="synonym">Meloidogyne mayaguensis</name>
    <dbReference type="NCBI Taxonomy" id="390850"/>
    <lineage>
        <taxon>Eukaryota</taxon>
        <taxon>Metazoa</taxon>
        <taxon>Ecdysozoa</taxon>
        <taxon>Nematoda</taxon>
        <taxon>Chromadorea</taxon>
        <taxon>Rhabditida</taxon>
        <taxon>Tylenchina</taxon>
        <taxon>Tylenchomorpha</taxon>
        <taxon>Tylenchoidea</taxon>
        <taxon>Meloidogynidae</taxon>
        <taxon>Meloidogyninae</taxon>
        <taxon>Meloidogyne</taxon>
    </lineage>
</organism>
<evidence type="ECO:0000313" key="1">
    <source>
        <dbReference type="EMBL" id="CAK5072951.1"/>
    </source>
</evidence>
<protein>
    <submittedName>
        <fullName evidence="1">Uncharacterized protein</fullName>
    </submittedName>
</protein>
<evidence type="ECO:0000313" key="2">
    <source>
        <dbReference type="Proteomes" id="UP001497535"/>
    </source>
</evidence>